<proteinExistence type="predicted"/>
<comment type="caution">
    <text evidence="1">The sequence shown here is derived from an EMBL/GenBank/DDBJ whole genome shotgun (WGS) entry which is preliminary data.</text>
</comment>
<gene>
    <name evidence="1" type="ORF">AVEN_137467_1</name>
</gene>
<accession>A0A4Y2RH03</accession>
<keyword evidence="2" id="KW-1185">Reference proteome</keyword>
<sequence>MAASGRSRVGGCDVTCIRSIKSLEPSFDVLIVREYGVRHYESKSGKYQELSRGYYMTSLPLGEGIKAGFQTKSGSVGLWSPVEVGELMSGIENAEIEIYW</sequence>
<name>A0A4Y2RH03_ARAVE</name>
<dbReference type="Proteomes" id="UP000499080">
    <property type="component" value="Unassembled WGS sequence"/>
</dbReference>
<protein>
    <submittedName>
        <fullName evidence="1">Uncharacterized protein</fullName>
    </submittedName>
</protein>
<organism evidence="1 2">
    <name type="scientific">Araneus ventricosus</name>
    <name type="common">Orbweaver spider</name>
    <name type="synonym">Epeira ventricosa</name>
    <dbReference type="NCBI Taxonomy" id="182803"/>
    <lineage>
        <taxon>Eukaryota</taxon>
        <taxon>Metazoa</taxon>
        <taxon>Ecdysozoa</taxon>
        <taxon>Arthropoda</taxon>
        <taxon>Chelicerata</taxon>
        <taxon>Arachnida</taxon>
        <taxon>Araneae</taxon>
        <taxon>Araneomorphae</taxon>
        <taxon>Entelegynae</taxon>
        <taxon>Araneoidea</taxon>
        <taxon>Araneidae</taxon>
        <taxon>Araneus</taxon>
    </lineage>
</organism>
<evidence type="ECO:0000313" key="2">
    <source>
        <dbReference type="Proteomes" id="UP000499080"/>
    </source>
</evidence>
<evidence type="ECO:0000313" key="1">
    <source>
        <dbReference type="EMBL" id="GBN74135.1"/>
    </source>
</evidence>
<dbReference type="AlphaFoldDB" id="A0A4Y2RH03"/>
<dbReference type="EMBL" id="BGPR01016780">
    <property type="protein sequence ID" value="GBN74135.1"/>
    <property type="molecule type" value="Genomic_DNA"/>
</dbReference>
<reference evidence="1 2" key="1">
    <citation type="journal article" date="2019" name="Sci. Rep.">
        <title>Orb-weaving spider Araneus ventricosus genome elucidates the spidroin gene catalogue.</title>
        <authorList>
            <person name="Kono N."/>
            <person name="Nakamura H."/>
            <person name="Ohtoshi R."/>
            <person name="Moran D.A.P."/>
            <person name="Shinohara A."/>
            <person name="Yoshida Y."/>
            <person name="Fujiwara M."/>
            <person name="Mori M."/>
            <person name="Tomita M."/>
            <person name="Arakawa K."/>
        </authorList>
    </citation>
    <scope>NUCLEOTIDE SEQUENCE [LARGE SCALE GENOMIC DNA]</scope>
</reference>